<feature type="signal peptide" evidence="2">
    <location>
        <begin position="1"/>
        <end position="21"/>
    </location>
</feature>
<sequence length="727" mass="78952">MRMKFAAALVALLSLSSPCFAQTPPATTTPGTGAADKVAVPIWPVSTVALPEQAVPASFSLGQIEGVDPALLSGVTAKGFARKVAVENQSIGQILVMSVAKGEREETISTEGLTAQFDAKDTNQLFPEKTMEVSGSKSALVAALERLAAPKADDKEKREIKDDVSENPASGSGDNNSEAAGYKTPTVTAAPATEEKEPVTEYRNNTAECPVRIDLVQETAFQQSKVQTFTDGALTNDGECTDGAASYPLKKSYPSCPIDIVDIANMKAWPQFQWYYIDDAGENHPVGECQKDEETVYTVTEDEAECPIYLDFVDNKAVPQAALVYINRNNAKTQARGCENSTKSAALTMTENPANCPLRHDYAGGRSYELSMWTYLRDGVTYQAAPCTDTGRSFQHEKIYLDAGGNNICPAITNLTTKTAIQQYRISITVDGVPQFVGECAPDTTTSSILSTTDDCMDPSKWTHDLAANISYGQERFYYLKTNGQREYVTTCKTSSVSYPHSVTITGYQNHDDQLWAYPLTTVTISVNGAPYTIASSDVLPGAPQMVYLPNGTVDQATGISTYDGCKAYRETAKYERWQRPDNSEYLKQIGTGTPTGPVDVCISNVVKSSSVRLTNWCWHSGGSTFNPLIFGHYDHYISKTEKKNTETGQVIAITCAESNTASFQDGNNGGGDQWPQFCNHSSVPEPYRGANCVNGMCQFWAPGYPKAKQQWSNYVQELGVGCPTGF</sequence>
<proteinExistence type="predicted"/>
<evidence type="ECO:0000313" key="3">
    <source>
        <dbReference type="EMBL" id="CDK99160.1"/>
    </source>
</evidence>
<evidence type="ECO:0000256" key="1">
    <source>
        <dbReference type="SAM" id="MobiDB-lite"/>
    </source>
</evidence>
<evidence type="ECO:0000313" key="4">
    <source>
        <dbReference type="Proteomes" id="UP000018922"/>
    </source>
</evidence>
<keyword evidence="2" id="KW-0732">Signal</keyword>
<dbReference type="EMBL" id="HG794546">
    <property type="protein sequence ID" value="CDK99160.1"/>
    <property type="molecule type" value="Genomic_DNA"/>
</dbReference>
<feature type="compositionally biased region" description="Polar residues" evidence="1">
    <location>
        <begin position="167"/>
        <end position="178"/>
    </location>
</feature>
<dbReference type="KEGG" id="mgy:MGMSRv2__1945"/>
<organism evidence="3 4">
    <name type="scientific">Magnetospirillum gryphiswaldense (strain DSM 6361 / JCM 21280 / NBRC 15271 / MSR-1)</name>
    <dbReference type="NCBI Taxonomy" id="431944"/>
    <lineage>
        <taxon>Bacteria</taxon>
        <taxon>Pseudomonadati</taxon>
        <taxon>Pseudomonadota</taxon>
        <taxon>Alphaproteobacteria</taxon>
        <taxon>Rhodospirillales</taxon>
        <taxon>Rhodospirillaceae</taxon>
        <taxon>Magnetospirillum</taxon>
    </lineage>
</organism>
<dbReference type="HOGENOM" id="CLU_380777_0_0_5"/>
<dbReference type="eggNOG" id="ENOG502ZA6G">
    <property type="taxonomic scope" value="Bacteria"/>
</dbReference>
<feature type="chain" id="PRO_5004746685" description="Secreted protein" evidence="2">
    <location>
        <begin position="22"/>
        <end position="727"/>
    </location>
</feature>
<dbReference type="Proteomes" id="UP000018922">
    <property type="component" value="Chromosome I"/>
</dbReference>
<feature type="region of interest" description="Disordered" evidence="1">
    <location>
        <begin position="151"/>
        <end position="201"/>
    </location>
</feature>
<protein>
    <recommendedName>
        <fullName evidence="5">Secreted protein</fullName>
    </recommendedName>
</protein>
<evidence type="ECO:0008006" key="5">
    <source>
        <dbReference type="Google" id="ProtNLM"/>
    </source>
</evidence>
<accession>V6F0X7</accession>
<keyword evidence="4" id="KW-1185">Reference proteome</keyword>
<feature type="compositionally biased region" description="Basic and acidic residues" evidence="1">
    <location>
        <begin position="151"/>
        <end position="164"/>
    </location>
</feature>
<feature type="compositionally biased region" description="Low complexity" evidence="1">
    <location>
        <begin position="183"/>
        <end position="192"/>
    </location>
</feature>
<evidence type="ECO:0000256" key="2">
    <source>
        <dbReference type="SAM" id="SignalP"/>
    </source>
</evidence>
<dbReference type="AlphaFoldDB" id="V6F0X7"/>
<gene>
    <name evidence="3" type="ordered locus">MGMSRv2__1945</name>
</gene>
<reference evidence="3 4" key="1">
    <citation type="journal article" date="2014" name="Genome Announc.">
        <title>Complete genome sequence of Magnetospirillum gryphiswaldense MSR-1.</title>
        <authorList>
            <person name="Wang X."/>
            <person name="Wang Q."/>
            <person name="Zhang W."/>
            <person name="Wang Y."/>
            <person name="Li L."/>
            <person name="Wen T."/>
            <person name="Zhang T."/>
            <person name="Zhang Y."/>
            <person name="Xu J."/>
            <person name="Hu J."/>
            <person name="Li S."/>
            <person name="Liu L."/>
            <person name="Liu J."/>
            <person name="Jiang W."/>
            <person name="Tian J."/>
            <person name="Li Y."/>
            <person name="Schuler D."/>
            <person name="Wang L."/>
            <person name="Li J."/>
        </authorList>
    </citation>
    <scope>NUCLEOTIDE SEQUENCE [LARGE SCALE GENOMIC DNA]</scope>
    <source>
        <strain evidence="4">DSM 6361 / JCM 21280 / NBRC 15271 / MSR-1</strain>
    </source>
</reference>
<dbReference type="STRING" id="1430440.MGMSRv2__1945"/>
<name>V6F0X7_MAGGM</name>